<reference evidence="1" key="1">
    <citation type="submission" date="2020-03" db="EMBL/GenBank/DDBJ databases">
        <title>The deep terrestrial virosphere.</title>
        <authorList>
            <person name="Holmfeldt K."/>
            <person name="Nilsson E."/>
            <person name="Simone D."/>
            <person name="Lopez-Fernandez M."/>
            <person name="Wu X."/>
            <person name="de Brujin I."/>
            <person name="Lundin D."/>
            <person name="Andersson A."/>
            <person name="Bertilsson S."/>
            <person name="Dopson M."/>
        </authorList>
    </citation>
    <scope>NUCLEOTIDE SEQUENCE</scope>
    <source>
        <strain evidence="1">TM448A04028</strain>
        <strain evidence="2">TM448B01407</strain>
    </source>
</reference>
<name>A0A6H2A2P9_9ZZZZ</name>
<evidence type="ECO:0000313" key="1">
    <source>
        <dbReference type="EMBL" id="QJA53785.1"/>
    </source>
</evidence>
<dbReference type="EMBL" id="MT144451">
    <property type="protein sequence ID" value="QJA53785.1"/>
    <property type="molecule type" value="Genomic_DNA"/>
</dbReference>
<gene>
    <name evidence="1" type="ORF">TM448A04028_0003</name>
    <name evidence="2" type="ORF">TM448B01407_0003</name>
</gene>
<sequence length="69" mass="8254">MELNFDKWFIKQFGKRPVAFSQEKKFTKKLQLLLNEGAEYIAQNEAMQKWDALWDATFMAWQAKGEKHD</sequence>
<protein>
    <submittedName>
        <fullName evidence="1">Uncharacterized protein</fullName>
    </submittedName>
</protein>
<accession>A0A6H2A2P9</accession>
<evidence type="ECO:0000313" key="2">
    <source>
        <dbReference type="EMBL" id="QJH98823.1"/>
    </source>
</evidence>
<dbReference type="AlphaFoldDB" id="A0A6H2A2P9"/>
<organism evidence="1">
    <name type="scientific">viral metagenome</name>
    <dbReference type="NCBI Taxonomy" id="1070528"/>
    <lineage>
        <taxon>unclassified sequences</taxon>
        <taxon>metagenomes</taxon>
        <taxon>organismal metagenomes</taxon>
    </lineage>
</organism>
<dbReference type="EMBL" id="MT144754">
    <property type="protein sequence ID" value="QJH98823.1"/>
    <property type="molecule type" value="Genomic_DNA"/>
</dbReference>
<proteinExistence type="predicted"/>